<dbReference type="OrthoDB" id="849476at2759"/>
<dbReference type="Proteomes" id="UP000235220">
    <property type="component" value="Chromosome 5"/>
</dbReference>
<protein>
    <submittedName>
        <fullName evidence="3">Uncharacterized protein LOC108996796 isoform X1</fullName>
    </submittedName>
</protein>
<evidence type="ECO:0000313" key="3">
    <source>
        <dbReference type="RefSeq" id="XP_035546293.1"/>
    </source>
</evidence>
<evidence type="ECO:0000256" key="1">
    <source>
        <dbReference type="SAM" id="MobiDB-lite"/>
    </source>
</evidence>
<keyword evidence="2" id="KW-1185">Reference proteome</keyword>
<dbReference type="GeneID" id="108996796"/>
<accession>A0A6P9EQZ6</accession>
<gene>
    <name evidence="3" type="primary">LOC108996796</name>
</gene>
<evidence type="ECO:0000313" key="2">
    <source>
        <dbReference type="Proteomes" id="UP000235220"/>
    </source>
</evidence>
<feature type="compositionally biased region" description="Basic and acidic residues" evidence="1">
    <location>
        <begin position="18"/>
        <end position="28"/>
    </location>
</feature>
<proteinExistence type="predicted"/>
<dbReference type="InParanoid" id="A0A6P9EQZ6"/>
<dbReference type="AlphaFoldDB" id="A0A6P9EQZ6"/>
<reference evidence="3" key="1">
    <citation type="submission" date="2025-08" db="UniProtKB">
        <authorList>
            <consortium name="RefSeq"/>
        </authorList>
    </citation>
    <scope>IDENTIFICATION</scope>
    <source>
        <tissue evidence="3">Leaves</tissue>
    </source>
</reference>
<feature type="region of interest" description="Disordered" evidence="1">
    <location>
        <begin position="1"/>
        <end position="62"/>
    </location>
</feature>
<dbReference type="KEGG" id="jre:108996796"/>
<name>A0A6P9EQZ6_JUGRE</name>
<organism evidence="2 3">
    <name type="scientific">Juglans regia</name>
    <name type="common">English walnut</name>
    <dbReference type="NCBI Taxonomy" id="51240"/>
    <lineage>
        <taxon>Eukaryota</taxon>
        <taxon>Viridiplantae</taxon>
        <taxon>Streptophyta</taxon>
        <taxon>Embryophyta</taxon>
        <taxon>Tracheophyta</taxon>
        <taxon>Spermatophyta</taxon>
        <taxon>Magnoliopsida</taxon>
        <taxon>eudicotyledons</taxon>
        <taxon>Gunneridae</taxon>
        <taxon>Pentapetalae</taxon>
        <taxon>rosids</taxon>
        <taxon>fabids</taxon>
        <taxon>Fagales</taxon>
        <taxon>Juglandaceae</taxon>
        <taxon>Juglans</taxon>
    </lineage>
</organism>
<sequence>MVMTHDHTSQIALQVPPQREREREREMEEGAVPGGESNKKLKLMHGDGSSTSSAGNASELEALRKELEQKNFKIQELKRQIEATKHRLELGKKKVPEEQMEVLKSLIKKYNSIREEHEALLADKSRKIYYK</sequence>
<dbReference type="RefSeq" id="XP_035546293.1">
    <property type="nucleotide sequence ID" value="XM_035690400.1"/>
</dbReference>